<dbReference type="GO" id="GO:0016829">
    <property type="term" value="F:lyase activity"/>
    <property type="evidence" value="ECO:0007669"/>
    <property type="project" value="InterPro"/>
</dbReference>
<accession>A0A512AG08</accession>
<sequence>MAAAAKLGGAGALEAEADFPDEVFMSDLKGLFYPRTPSGKASIVPPVPWHYSGELITLEYRTDPAKIAALLPEGFSLADEDPGAVAAIWADWQSTSDDPAQILDPVRVQYKEMFIVVRCKFQGKTWSRCVYIWVDKEFAMLRGQHQGYPKKLGSIQMSRPVYVGKAGPRLQPGGTFGVTLAAFDRRLAEGRFTITEAAEKPGFVNGLPMAHNRWLPTIETDGTQSLDEVVTMSSFDVELGRCFKGDFDLTYFDSPVEELLDIAPQEKIAGYWHEVGASWRAGTTLARNNLA</sequence>
<keyword evidence="2" id="KW-1185">Reference proteome</keyword>
<gene>
    <name evidence="1" type="ORF">NSE01_04560</name>
</gene>
<dbReference type="InterPro" id="IPR023375">
    <property type="entry name" value="ADC_dom_sf"/>
</dbReference>
<protein>
    <submittedName>
        <fullName evidence="1">Acetoacetate decarboxylase</fullName>
    </submittedName>
</protein>
<dbReference type="Proteomes" id="UP000321464">
    <property type="component" value="Unassembled WGS sequence"/>
</dbReference>
<comment type="caution">
    <text evidence="1">The sequence shown here is derived from an EMBL/GenBank/DDBJ whole genome shotgun (WGS) entry which is preliminary data.</text>
</comment>
<dbReference type="Gene3D" id="2.40.400.10">
    <property type="entry name" value="Acetoacetate decarboxylase-like"/>
    <property type="match status" value="1"/>
</dbReference>
<organism evidence="1 2">
    <name type="scientific">Novosphingobium sediminis</name>
    <dbReference type="NCBI Taxonomy" id="707214"/>
    <lineage>
        <taxon>Bacteria</taxon>
        <taxon>Pseudomonadati</taxon>
        <taxon>Pseudomonadota</taxon>
        <taxon>Alphaproteobacteria</taxon>
        <taxon>Sphingomonadales</taxon>
        <taxon>Sphingomonadaceae</taxon>
        <taxon>Novosphingobium</taxon>
    </lineage>
</organism>
<evidence type="ECO:0000313" key="2">
    <source>
        <dbReference type="Proteomes" id="UP000321464"/>
    </source>
</evidence>
<evidence type="ECO:0000313" key="1">
    <source>
        <dbReference type="EMBL" id="GEN98623.1"/>
    </source>
</evidence>
<dbReference type="InterPro" id="IPR010451">
    <property type="entry name" value="Acetoacetate_decarboxylase"/>
</dbReference>
<dbReference type="AlphaFoldDB" id="A0A512AG08"/>
<reference evidence="1 2" key="1">
    <citation type="submission" date="2019-07" db="EMBL/GenBank/DDBJ databases">
        <title>Whole genome shotgun sequence of Novosphingobium sediminis NBRC 106119.</title>
        <authorList>
            <person name="Hosoyama A."/>
            <person name="Uohara A."/>
            <person name="Ohji S."/>
            <person name="Ichikawa N."/>
        </authorList>
    </citation>
    <scope>NUCLEOTIDE SEQUENCE [LARGE SCALE GENOMIC DNA]</scope>
    <source>
        <strain evidence="1 2">NBRC 106119</strain>
    </source>
</reference>
<name>A0A512AG08_9SPHN</name>
<proteinExistence type="predicted"/>
<dbReference type="Pfam" id="PF06314">
    <property type="entry name" value="ADC"/>
    <property type="match status" value="1"/>
</dbReference>
<dbReference type="EMBL" id="BJYR01000002">
    <property type="protein sequence ID" value="GEN98623.1"/>
    <property type="molecule type" value="Genomic_DNA"/>
</dbReference>
<dbReference type="SUPFAM" id="SSF160104">
    <property type="entry name" value="Acetoacetate decarboxylase-like"/>
    <property type="match status" value="1"/>
</dbReference>